<evidence type="ECO:0000313" key="4">
    <source>
        <dbReference type="Proteomes" id="UP000318578"/>
    </source>
</evidence>
<feature type="compositionally biased region" description="Low complexity" evidence="1">
    <location>
        <begin position="144"/>
        <end position="164"/>
    </location>
</feature>
<feature type="region of interest" description="Disordered" evidence="1">
    <location>
        <begin position="107"/>
        <end position="216"/>
    </location>
</feature>
<keyword evidence="2" id="KW-0472">Membrane</keyword>
<organism evidence="3 4">
    <name type="scientific">Amycolatopsis acidiphila</name>
    <dbReference type="NCBI Taxonomy" id="715473"/>
    <lineage>
        <taxon>Bacteria</taxon>
        <taxon>Bacillati</taxon>
        <taxon>Actinomycetota</taxon>
        <taxon>Actinomycetes</taxon>
        <taxon>Pseudonocardiales</taxon>
        <taxon>Pseudonocardiaceae</taxon>
        <taxon>Amycolatopsis</taxon>
    </lineage>
</organism>
<accession>A0A558AMT5</accession>
<dbReference type="AlphaFoldDB" id="A0A558AMT5"/>
<name>A0A558AMT5_9PSEU</name>
<evidence type="ECO:0000313" key="3">
    <source>
        <dbReference type="EMBL" id="TVT25577.1"/>
    </source>
</evidence>
<evidence type="ECO:0000256" key="1">
    <source>
        <dbReference type="SAM" id="MobiDB-lite"/>
    </source>
</evidence>
<keyword evidence="2" id="KW-0812">Transmembrane</keyword>
<keyword evidence="4" id="KW-1185">Reference proteome</keyword>
<dbReference type="EMBL" id="VJZA01000002">
    <property type="protein sequence ID" value="TVT25577.1"/>
    <property type="molecule type" value="Genomic_DNA"/>
</dbReference>
<dbReference type="OrthoDB" id="3637612at2"/>
<proteinExistence type="predicted"/>
<reference evidence="3 4" key="1">
    <citation type="submission" date="2019-07" db="EMBL/GenBank/DDBJ databases">
        <title>New species of Amycolatopsis and Streptomyces.</title>
        <authorList>
            <person name="Duangmal K."/>
            <person name="Teo W.F.A."/>
            <person name="Lipun K."/>
        </authorList>
    </citation>
    <scope>NUCLEOTIDE SEQUENCE [LARGE SCALE GENOMIC DNA]</scope>
    <source>
        <strain evidence="3 4">JCM 30562</strain>
    </source>
</reference>
<feature type="transmembrane region" description="Helical" evidence="2">
    <location>
        <begin position="69"/>
        <end position="89"/>
    </location>
</feature>
<dbReference type="Proteomes" id="UP000318578">
    <property type="component" value="Unassembled WGS sequence"/>
</dbReference>
<gene>
    <name evidence="3" type="ORF">FNH06_01850</name>
</gene>
<evidence type="ECO:0000256" key="2">
    <source>
        <dbReference type="SAM" id="Phobius"/>
    </source>
</evidence>
<comment type="caution">
    <text evidence="3">The sequence shown here is derived from an EMBL/GenBank/DDBJ whole genome shotgun (WGS) entry which is preliminary data.</text>
</comment>
<feature type="compositionally biased region" description="Polar residues" evidence="1">
    <location>
        <begin position="171"/>
        <end position="204"/>
    </location>
</feature>
<sequence>MARTTLPRRSGDIATAIQLTDRTGILAASAPPAADEPKLPELEAVSVPSTLVAASEPQRPVSRRVRRNLVFTCAAALFLVVGWIGGGTWGQHDSSPAPAWAVGAVADQEQGGTKPPAPTTGSIPAPVQPAPQAAPAGSDEKQVTAPAKRTTKATSKPAPTTKATAYERADTASSEPSPTAQSPAGSMTEQLQQMLDSWSRTGTTGYRVHEYPTYGR</sequence>
<keyword evidence="2" id="KW-1133">Transmembrane helix</keyword>
<protein>
    <submittedName>
        <fullName evidence="3">Uncharacterized protein</fullName>
    </submittedName>
</protein>
<dbReference type="RefSeq" id="WP_144632632.1">
    <property type="nucleotide sequence ID" value="NZ_BNAX01000021.1"/>
</dbReference>